<reference evidence="1" key="2">
    <citation type="submission" date="2019-07" db="EMBL/GenBank/DDBJ databases">
        <authorList>
            <person name="Seetharam A."/>
            <person name="Woodhouse M."/>
            <person name="Cannon E."/>
        </authorList>
    </citation>
    <scope>NUCLEOTIDE SEQUENCE [LARGE SCALE GENOMIC DNA]</scope>
    <source>
        <strain evidence="1">cv. B73</strain>
    </source>
</reference>
<dbReference type="FunCoup" id="A0A804Q0X7">
    <property type="interactions" value="473"/>
</dbReference>
<dbReference type="EnsemblPlants" id="Zm00001eb283580_T001">
    <property type="protein sequence ID" value="Zm00001eb283580_P001"/>
    <property type="gene ID" value="Zm00001eb283580"/>
</dbReference>
<reference evidence="1" key="3">
    <citation type="submission" date="2021-05" db="UniProtKB">
        <authorList>
            <consortium name="EnsemblPlants"/>
        </authorList>
    </citation>
    <scope>IDENTIFICATION</scope>
    <source>
        <strain evidence="1">cv. B73</strain>
    </source>
</reference>
<dbReference type="InParanoid" id="A0A804Q0X7"/>
<organism evidence="1 2">
    <name type="scientific">Zea mays</name>
    <name type="common">Maize</name>
    <dbReference type="NCBI Taxonomy" id="4577"/>
    <lineage>
        <taxon>Eukaryota</taxon>
        <taxon>Viridiplantae</taxon>
        <taxon>Streptophyta</taxon>
        <taxon>Embryophyta</taxon>
        <taxon>Tracheophyta</taxon>
        <taxon>Spermatophyta</taxon>
        <taxon>Magnoliopsida</taxon>
        <taxon>Liliopsida</taxon>
        <taxon>Poales</taxon>
        <taxon>Poaceae</taxon>
        <taxon>PACMAD clade</taxon>
        <taxon>Panicoideae</taxon>
        <taxon>Andropogonodae</taxon>
        <taxon>Andropogoneae</taxon>
        <taxon>Tripsacinae</taxon>
        <taxon>Zea</taxon>
    </lineage>
</organism>
<sequence length="215" mass="23038">MVLSLPVAAVDGGVHAALSVLDEIVRAWQAAGEAELVGLGSHLGGDARGDGADVGEGREDEPLGEVLLGYLLRQRLRGGQQHVVADADGAGDDDAEAEPREDVGVVGLPRHQHLAVQLHAVEGAAAREHRAALGPGVGLLRRALRVRGRVRQREDDRLLVLGRHRLHHLLGEGAALARGADQHRRLQGLHGLQQGRHGLVLVRPWLLERLQRVLP</sequence>
<evidence type="ECO:0000313" key="2">
    <source>
        <dbReference type="Proteomes" id="UP000007305"/>
    </source>
</evidence>
<keyword evidence="2" id="KW-1185">Reference proteome</keyword>
<dbReference type="AlphaFoldDB" id="A0A804Q0X7"/>
<evidence type="ECO:0000313" key="1">
    <source>
        <dbReference type="EnsemblPlants" id="Zm00001eb283580_P001"/>
    </source>
</evidence>
<dbReference type="Gramene" id="Zm00001eb283580_T001">
    <property type="protein sequence ID" value="Zm00001eb283580_P001"/>
    <property type="gene ID" value="Zm00001eb283580"/>
</dbReference>
<dbReference type="Proteomes" id="UP000007305">
    <property type="component" value="Chromosome 6"/>
</dbReference>
<name>A0A804Q0X7_MAIZE</name>
<reference evidence="2" key="1">
    <citation type="journal article" date="2009" name="Science">
        <title>The B73 maize genome: complexity, diversity, and dynamics.</title>
        <authorList>
            <person name="Schnable P.S."/>
            <person name="Ware D."/>
            <person name="Fulton R.S."/>
            <person name="Stein J.C."/>
            <person name="Wei F."/>
            <person name="Pasternak S."/>
            <person name="Liang C."/>
            <person name="Zhang J."/>
            <person name="Fulton L."/>
            <person name="Graves T.A."/>
            <person name="Minx P."/>
            <person name="Reily A.D."/>
            <person name="Courtney L."/>
            <person name="Kruchowski S.S."/>
            <person name="Tomlinson C."/>
            <person name="Strong C."/>
            <person name="Delehaunty K."/>
            <person name="Fronick C."/>
            <person name="Courtney B."/>
            <person name="Rock S.M."/>
            <person name="Belter E."/>
            <person name="Du F."/>
            <person name="Kim K."/>
            <person name="Abbott R.M."/>
            <person name="Cotton M."/>
            <person name="Levy A."/>
            <person name="Marchetto P."/>
            <person name="Ochoa K."/>
            <person name="Jackson S.M."/>
            <person name="Gillam B."/>
            <person name="Chen W."/>
            <person name="Yan L."/>
            <person name="Higginbotham J."/>
            <person name="Cardenas M."/>
            <person name="Waligorski J."/>
            <person name="Applebaum E."/>
            <person name="Phelps L."/>
            <person name="Falcone J."/>
            <person name="Kanchi K."/>
            <person name="Thane T."/>
            <person name="Scimone A."/>
            <person name="Thane N."/>
            <person name="Henke J."/>
            <person name="Wang T."/>
            <person name="Ruppert J."/>
            <person name="Shah N."/>
            <person name="Rotter K."/>
            <person name="Hodges J."/>
            <person name="Ingenthron E."/>
            <person name="Cordes M."/>
            <person name="Kohlberg S."/>
            <person name="Sgro J."/>
            <person name="Delgado B."/>
            <person name="Mead K."/>
            <person name="Chinwalla A."/>
            <person name="Leonard S."/>
            <person name="Crouse K."/>
            <person name="Collura K."/>
            <person name="Kudrna D."/>
            <person name="Currie J."/>
            <person name="He R."/>
            <person name="Angelova A."/>
            <person name="Rajasekar S."/>
            <person name="Mueller T."/>
            <person name="Lomeli R."/>
            <person name="Scara G."/>
            <person name="Ko A."/>
            <person name="Delaney K."/>
            <person name="Wissotski M."/>
            <person name="Lopez G."/>
            <person name="Campos D."/>
            <person name="Braidotti M."/>
            <person name="Ashley E."/>
            <person name="Golser W."/>
            <person name="Kim H."/>
            <person name="Lee S."/>
            <person name="Lin J."/>
            <person name="Dujmic Z."/>
            <person name="Kim W."/>
            <person name="Talag J."/>
            <person name="Zuccolo A."/>
            <person name="Fan C."/>
            <person name="Sebastian A."/>
            <person name="Kramer M."/>
            <person name="Spiegel L."/>
            <person name="Nascimento L."/>
            <person name="Zutavern T."/>
            <person name="Miller B."/>
            <person name="Ambroise C."/>
            <person name="Muller S."/>
            <person name="Spooner W."/>
            <person name="Narechania A."/>
            <person name="Ren L."/>
            <person name="Wei S."/>
            <person name="Kumari S."/>
            <person name="Faga B."/>
            <person name="Levy M.J."/>
            <person name="McMahan L."/>
            <person name="Van Buren P."/>
            <person name="Vaughn M.W."/>
            <person name="Ying K."/>
            <person name="Yeh C.-T."/>
            <person name="Emrich S.J."/>
            <person name="Jia Y."/>
            <person name="Kalyanaraman A."/>
            <person name="Hsia A.-P."/>
            <person name="Barbazuk W.B."/>
            <person name="Baucom R.S."/>
            <person name="Brutnell T.P."/>
            <person name="Carpita N.C."/>
            <person name="Chaparro C."/>
            <person name="Chia J.-M."/>
            <person name="Deragon J.-M."/>
            <person name="Estill J.C."/>
            <person name="Fu Y."/>
            <person name="Jeddeloh J.A."/>
            <person name="Han Y."/>
            <person name="Lee H."/>
            <person name="Li P."/>
            <person name="Lisch D.R."/>
            <person name="Liu S."/>
            <person name="Liu Z."/>
            <person name="Nagel D.H."/>
            <person name="McCann M.C."/>
            <person name="SanMiguel P."/>
            <person name="Myers A.M."/>
            <person name="Nettleton D."/>
            <person name="Nguyen J."/>
            <person name="Penning B.W."/>
            <person name="Ponnala L."/>
            <person name="Schneider K.L."/>
            <person name="Schwartz D.C."/>
            <person name="Sharma A."/>
            <person name="Soderlund C."/>
            <person name="Springer N.M."/>
            <person name="Sun Q."/>
            <person name="Wang H."/>
            <person name="Waterman M."/>
            <person name="Westerman R."/>
            <person name="Wolfgruber T.K."/>
            <person name="Yang L."/>
            <person name="Yu Y."/>
            <person name="Zhang L."/>
            <person name="Zhou S."/>
            <person name="Zhu Q."/>
            <person name="Bennetzen J.L."/>
            <person name="Dawe R.K."/>
            <person name="Jiang J."/>
            <person name="Jiang N."/>
            <person name="Presting G.G."/>
            <person name="Wessler S.R."/>
            <person name="Aluru S."/>
            <person name="Martienssen R.A."/>
            <person name="Clifton S.W."/>
            <person name="McCombie W.R."/>
            <person name="Wing R.A."/>
            <person name="Wilson R.K."/>
        </authorList>
    </citation>
    <scope>NUCLEOTIDE SEQUENCE [LARGE SCALE GENOMIC DNA]</scope>
    <source>
        <strain evidence="2">cv. B73</strain>
    </source>
</reference>
<accession>A0A804Q0X7</accession>
<protein>
    <submittedName>
        <fullName evidence="1">Uncharacterized protein</fullName>
    </submittedName>
</protein>
<proteinExistence type="predicted"/>